<reference evidence="2" key="1">
    <citation type="submission" date="2017-06" db="EMBL/GenBank/DDBJ databases">
        <title>Complete genome sequence of Alteromonas virus vB_AspP-H4/4.</title>
        <authorList>
            <person name="Kallies R."/>
        </authorList>
    </citation>
    <scope>NUCLEOTIDE SEQUENCE [LARGE SCALE GENOMIC DNA]</scope>
</reference>
<proteinExistence type="predicted"/>
<keyword evidence="2" id="KW-1185">Reference proteome</keyword>
<evidence type="ECO:0000313" key="2">
    <source>
        <dbReference type="Proteomes" id="UP000222639"/>
    </source>
</evidence>
<dbReference type="EMBL" id="MF278336">
    <property type="protein sequence ID" value="ASL24395.1"/>
    <property type="molecule type" value="Genomic_DNA"/>
</dbReference>
<protein>
    <submittedName>
        <fullName evidence="1">Uncharacterized protein</fullName>
    </submittedName>
</protein>
<gene>
    <name evidence="1" type="ORF">vBAspPH44_12</name>
</gene>
<accession>A0A220YL52</accession>
<name>A0A220YL52_9CAUD</name>
<sequence length="122" mass="13803">MPVAPHEGKELEYVMNGIKPLALIDGRKEPEQFERALKLQNVATVVLHNNNELTITRNENAKLHGVFSLLNSPKAAMVVRSKEEKQRLMGRIFGYSEEDIADFIKANVDCKCRHCNLEVGNE</sequence>
<organism evidence="1 2">
    <name type="scientific">Alteromonas phage vB_AspP-H4/4</name>
    <dbReference type="NCBI Taxonomy" id="2928692"/>
    <lineage>
        <taxon>Viruses</taxon>
        <taxon>Duplodnaviria</taxon>
        <taxon>Heunggongvirae</taxon>
        <taxon>Uroviricota</taxon>
        <taxon>Caudoviricetes</taxon>
        <taxon>Autographivirales</taxon>
        <taxon>Foturvirus</taxon>
        <taxon>Foturvirus H44</taxon>
    </lineage>
</organism>
<dbReference type="Proteomes" id="UP000222639">
    <property type="component" value="Segment"/>
</dbReference>
<evidence type="ECO:0000313" key="1">
    <source>
        <dbReference type="EMBL" id="ASL24395.1"/>
    </source>
</evidence>